<dbReference type="InterPro" id="IPR016084">
    <property type="entry name" value="Haem_Oase-like_multi-hlx"/>
</dbReference>
<name>A0AB39U5G6_9BIFI</name>
<protein>
    <recommendedName>
        <fullName evidence="2">Aminopyrimidine aminohydrolase</fullName>
    </recommendedName>
</protein>
<evidence type="ECO:0008006" key="2">
    <source>
        <dbReference type="Google" id="ProtNLM"/>
    </source>
</evidence>
<dbReference type="EMBL" id="CP129674">
    <property type="protein sequence ID" value="XDS44245.1"/>
    <property type="molecule type" value="Genomic_DNA"/>
</dbReference>
<dbReference type="AlphaFoldDB" id="A0AB39U5G6"/>
<dbReference type="Gene3D" id="1.20.910.10">
    <property type="entry name" value="Heme oxygenase-like"/>
    <property type="match status" value="1"/>
</dbReference>
<evidence type="ECO:0000313" key="1">
    <source>
        <dbReference type="EMBL" id="XDS44245.1"/>
    </source>
</evidence>
<proteinExistence type="predicted"/>
<dbReference type="RefSeq" id="WP_369343837.1">
    <property type="nucleotide sequence ID" value="NZ_CP129674.1"/>
</dbReference>
<organism evidence="1">
    <name type="scientific">Bifidobacterium aquikefiricola</name>
    <dbReference type="NCBI Taxonomy" id="3059038"/>
    <lineage>
        <taxon>Bacteria</taxon>
        <taxon>Bacillati</taxon>
        <taxon>Actinomycetota</taxon>
        <taxon>Actinomycetes</taxon>
        <taxon>Bifidobacteriales</taxon>
        <taxon>Bifidobacteriaceae</taxon>
        <taxon>Bifidobacterium</taxon>
    </lineage>
</organism>
<sequence>MSRSQQLLKDCADAFASSKDCRFIIEATDGHLDDQVWRAYMENELSFVCTVHHLMKQLIAGAPKQRHAAWDGIIANLHDDQVPYLAGLLDVPVRQAMHAETHDVLSQYLTRTVQTGGYPAFAASMFAAENLYQQWCYQAWQGSRTVMPPALRQWVGMHVNDEFHQSVLFWNESLDEIDERIQNKTLVNWSSSMLETERQFHESSYRTHASGFIDDKNIEEKDVDEKKVEA</sequence>
<reference evidence="1" key="1">
    <citation type="submission" date="2023-07" db="EMBL/GenBank/DDBJ databases">
        <title>Bifidobacterium aquikefiriaerophilum sp. nov. and Bifidobacterium eccum sp. nov., isolated from water kefir.</title>
        <authorList>
            <person name="Breselge S."/>
            <person name="Bellassi P."/>
            <person name="Barcenilla C."/>
            <person name="Alvarez-Ordonez A."/>
            <person name="Morelli L."/>
            <person name="Cotter P.D."/>
        </authorList>
    </citation>
    <scope>NUCLEOTIDE SEQUENCE</scope>
    <source>
        <strain evidence="1">WK041_4_12</strain>
    </source>
</reference>
<dbReference type="SUPFAM" id="SSF48613">
    <property type="entry name" value="Heme oxygenase-like"/>
    <property type="match status" value="1"/>
</dbReference>
<gene>
    <name evidence="1" type="ORF">QN215_08245</name>
</gene>
<accession>A0AB39U5G6</accession>
<dbReference type="KEGG" id="baqk:QN215_08245"/>